<dbReference type="EMBL" id="BJYV01000006">
    <property type="protein sequence ID" value="GEO21210.1"/>
    <property type="molecule type" value="Genomic_DNA"/>
</dbReference>
<dbReference type="AlphaFoldDB" id="A0A512CAL3"/>
<dbReference type="GO" id="GO:0005829">
    <property type="term" value="C:cytosol"/>
    <property type="evidence" value="ECO:0007669"/>
    <property type="project" value="TreeGrafter"/>
</dbReference>
<gene>
    <name evidence="1" type="ORF">CQA01_17440</name>
</gene>
<evidence type="ECO:0000313" key="2">
    <source>
        <dbReference type="Proteomes" id="UP000321301"/>
    </source>
</evidence>
<dbReference type="GO" id="GO:0008967">
    <property type="term" value="F:phosphoglycolate phosphatase activity"/>
    <property type="evidence" value="ECO:0007669"/>
    <property type="project" value="TreeGrafter"/>
</dbReference>
<dbReference type="InterPro" id="IPR050155">
    <property type="entry name" value="HAD-like_hydrolase_sf"/>
</dbReference>
<dbReference type="Proteomes" id="UP000321301">
    <property type="component" value="Unassembled WGS sequence"/>
</dbReference>
<dbReference type="Gene3D" id="3.40.50.1000">
    <property type="entry name" value="HAD superfamily/HAD-like"/>
    <property type="match status" value="1"/>
</dbReference>
<accession>A0A512CAL3</accession>
<reference evidence="1 2" key="1">
    <citation type="submission" date="2019-07" db="EMBL/GenBank/DDBJ databases">
        <title>Whole genome shotgun sequence of Cyclobacterium qasimii NBRC 106168.</title>
        <authorList>
            <person name="Hosoyama A."/>
            <person name="Uohara A."/>
            <person name="Ohji S."/>
            <person name="Ichikawa N."/>
        </authorList>
    </citation>
    <scope>NUCLEOTIDE SEQUENCE [LARGE SCALE GENOMIC DNA]</scope>
    <source>
        <strain evidence="1 2">NBRC 106168</strain>
    </source>
</reference>
<dbReference type="PANTHER" id="PTHR43434">
    <property type="entry name" value="PHOSPHOGLYCOLATE PHOSPHATASE"/>
    <property type="match status" value="1"/>
</dbReference>
<dbReference type="Pfam" id="PF13419">
    <property type="entry name" value="HAD_2"/>
    <property type="match status" value="1"/>
</dbReference>
<dbReference type="GO" id="GO:0006281">
    <property type="term" value="P:DNA repair"/>
    <property type="evidence" value="ECO:0007669"/>
    <property type="project" value="TreeGrafter"/>
</dbReference>
<comment type="caution">
    <text evidence="1">The sequence shown here is derived from an EMBL/GenBank/DDBJ whole genome shotgun (WGS) entry which is preliminary data.</text>
</comment>
<dbReference type="SUPFAM" id="SSF56784">
    <property type="entry name" value="HAD-like"/>
    <property type="match status" value="1"/>
</dbReference>
<protein>
    <recommendedName>
        <fullName evidence="3">Haloacid dehalogenase</fullName>
    </recommendedName>
</protein>
<evidence type="ECO:0008006" key="3">
    <source>
        <dbReference type="Google" id="ProtNLM"/>
    </source>
</evidence>
<proteinExistence type="predicted"/>
<keyword evidence="2" id="KW-1185">Reference proteome</keyword>
<organism evidence="1 2">
    <name type="scientific">Cyclobacterium qasimii</name>
    <dbReference type="NCBI Taxonomy" id="1350429"/>
    <lineage>
        <taxon>Bacteria</taxon>
        <taxon>Pseudomonadati</taxon>
        <taxon>Bacteroidota</taxon>
        <taxon>Cytophagia</taxon>
        <taxon>Cytophagales</taxon>
        <taxon>Cyclobacteriaceae</taxon>
        <taxon>Cyclobacterium</taxon>
    </lineage>
</organism>
<dbReference type="InterPro" id="IPR041492">
    <property type="entry name" value="HAD_2"/>
</dbReference>
<sequence>MAGTAIKNDKVVPELLLKAFLQHGFDKLIKEAIHEKMGYAIPEAIKQILASHTTYQPDFSELIVGKIYATFKAEIKKYCRLNPEISPEEDALEVFETLQQMGIKIGLNTNLDRETTNLLLKQIGWKDHPLIDITVCGDEVCKGRPHPDMILQMMAALGIGSPSEIIKIGGTLADILEGQQSGCLMSVGITNPNFSHSELLTAQPTHILGSLSEIIPLVENELTKTPE</sequence>
<name>A0A512CAL3_9BACT</name>
<dbReference type="InterPro" id="IPR023214">
    <property type="entry name" value="HAD_sf"/>
</dbReference>
<dbReference type="PANTHER" id="PTHR43434:SF19">
    <property type="entry name" value="PHOSPHONOACETALDEHYDE HYDROLASE"/>
    <property type="match status" value="1"/>
</dbReference>
<dbReference type="InterPro" id="IPR036412">
    <property type="entry name" value="HAD-like_sf"/>
</dbReference>
<evidence type="ECO:0000313" key="1">
    <source>
        <dbReference type="EMBL" id="GEO21210.1"/>
    </source>
</evidence>